<dbReference type="EMBL" id="JRMP02000012">
    <property type="protein sequence ID" value="TLD93767.1"/>
    <property type="molecule type" value="Genomic_DNA"/>
</dbReference>
<comment type="caution">
    <text evidence="2">The sequence shown here is derived from an EMBL/GenBank/DDBJ whole genome shotgun (WGS) entry which is preliminary data.</text>
</comment>
<accession>A0A347VQL5</accession>
<evidence type="ECO:0000313" key="3">
    <source>
        <dbReference type="Proteomes" id="UP000029714"/>
    </source>
</evidence>
<proteinExistence type="predicted"/>
<sequence>MRDIKSEFETDINEGSKYLESLQYDFVNKIVNLYMNKYLTPFGITFKPQVSEDSKLQLMKEFIESLNDIFKIYAFKPNVEIADMDETLEGTYTLYDNTIRVSRLASNLYYPYEIFMILVHEYRLNPHEKDAFLMEQILNLVIESTFAIKFNKIYNSKLR</sequence>
<dbReference type="Proteomes" id="UP000029714">
    <property type="component" value="Unassembled WGS sequence"/>
</dbReference>
<gene>
    <name evidence="1" type="ORF">DCO61_08885</name>
    <name evidence="2" type="ORF">LS64_008215</name>
</gene>
<dbReference type="AlphaFoldDB" id="A0A347VQL5"/>
<reference evidence="2 3" key="2">
    <citation type="journal article" date="2016" name="Infect. Immun.">
        <title>Helicobacter saguini, a Novel Helicobacter Isolated from Cotton-Top Tamarins with Ulcerative Colitis, Has Proinflammatory Properties and Induces Typhlocolitis and Dysplasia in Gnotobiotic IL-10-/- Mice.</title>
        <authorList>
            <person name="Shen Z."/>
            <person name="Mannion A."/>
            <person name="Whary M.T."/>
            <person name="Muthupalani S."/>
            <person name="Sheh A."/>
            <person name="Feng Y."/>
            <person name="Gong G."/>
            <person name="Vandamme P."/>
            <person name="Holcombe H.R."/>
            <person name="Paster B.J."/>
            <person name="Fox J.G."/>
        </authorList>
    </citation>
    <scope>NUCLEOTIDE SEQUENCE [LARGE SCALE GENOMIC DNA]</scope>
    <source>
        <strain evidence="2 3">MIT 97-6194</strain>
    </source>
</reference>
<reference evidence="1 4" key="4">
    <citation type="submission" date="2019-12" db="EMBL/GenBank/DDBJ databases">
        <title>Multi-Generational Helicobacter saguini Isolates.</title>
        <authorList>
            <person name="Mannion A."/>
            <person name="Shen Z."/>
            <person name="Fox J.G."/>
        </authorList>
    </citation>
    <scope>NUCLEOTIDE SEQUENCE [LARGE SCALE GENOMIC DNA]</scope>
    <source>
        <strain evidence="1">16-048</strain>
        <strain evidence="4">16-048 (F4)</strain>
    </source>
</reference>
<protein>
    <submittedName>
        <fullName evidence="2">Uncharacterized protein</fullName>
    </submittedName>
</protein>
<reference evidence="2" key="3">
    <citation type="submission" date="2018-04" db="EMBL/GenBank/DDBJ databases">
        <authorList>
            <person name="Sheh A."/>
            <person name="Shen Z."/>
            <person name="Mannion A.J."/>
            <person name="Fox J.G."/>
        </authorList>
    </citation>
    <scope>NUCLEOTIDE SEQUENCE</scope>
    <source>
        <strain evidence="2">MIT 97-6194</strain>
    </source>
</reference>
<organism evidence="2 3">
    <name type="scientific">Helicobacter saguini</name>
    <dbReference type="NCBI Taxonomy" id="1548018"/>
    <lineage>
        <taxon>Bacteria</taxon>
        <taxon>Pseudomonadati</taxon>
        <taxon>Campylobacterota</taxon>
        <taxon>Epsilonproteobacteria</taxon>
        <taxon>Campylobacterales</taxon>
        <taxon>Helicobacteraceae</taxon>
        <taxon>Helicobacter</taxon>
    </lineage>
</organism>
<evidence type="ECO:0000313" key="4">
    <source>
        <dbReference type="Proteomes" id="UP000477070"/>
    </source>
</evidence>
<dbReference type="RefSeq" id="WP_034572711.1">
    <property type="nucleotide sequence ID" value="NZ_JRMP02000012.1"/>
</dbReference>
<reference evidence="2 3" key="1">
    <citation type="journal article" date="2014" name="Genome Announc.">
        <title>Draft genome sequences of eight enterohepatic helicobacter species isolated from both laboratory and wild rodents.</title>
        <authorList>
            <person name="Sheh A."/>
            <person name="Shen Z."/>
            <person name="Fox J.G."/>
        </authorList>
    </citation>
    <scope>NUCLEOTIDE SEQUENCE [LARGE SCALE GENOMIC DNA]</scope>
    <source>
        <strain evidence="2 3">MIT 97-6194</strain>
    </source>
</reference>
<evidence type="ECO:0000313" key="1">
    <source>
        <dbReference type="EMBL" id="MWV70106.1"/>
    </source>
</evidence>
<dbReference type="EMBL" id="QBIU01000002">
    <property type="protein sequence ID" value="MWV70106.1"/>
    <property type="molecule type" value="Genomic_DNA"/>
</dbReference>
<keyword evidence="3" id="KW-1185">Reference proteome</keyword>
<dbReference type="Proteomes" id="UP000477070">
    <property type="component" value="Unassembled WGS sequence"/>
</dbReference>
<name>A0A347VQL5_9HELI</name>
<evidence type="ECO:0000313" key="2">
    <source>
        <dbReference type="EMBL" id="TLD93767.1"/>
    </source>
</evidence>